<dbReference type="EMBL" id="JACHVB010000020">
    <property type="protein sequence ID" value="MBC2594006.1"/>
    <property type="molecule type" value="Genomic_DNA"/>
</dbReference>
<organism evidence="5 6">
    <name type="scientific">Ruficoccus amylovorans</name>
    <dbReference type="NCBI Taxonomy" id="1804625"/>
    <lineage>
        <taxon>Bacteria</taxon>
        <taxon>Pseudomonadati</taxon>
        <taxon>Verrucomicrobiota</taxon>
        <taxon>Opitutia</taxon>
        <taxon>Puniceicoccales</taxon>
        <taxon>Cerasicoccaceae</taxon>
        <taxon>Ruficoccus</taxon>
    </lineage>
</organism>
<protein>
    <submittedName>
        <fullName evidence="5">Insulinase family protein</fullName>
    </submittedName>
</protein>
<evidence type="ECO:0000256" key="2">
    <source>
        <dbReference type="SAM" id="MobiDB-lite"/>
    </source>
</evidence>
<dbReference type="RefSeq" id="WP_185674990.1">
    <property type="nucleotide sequence ID" value="NZ_JACHVB010000020.1"/>
</dbReference>
<evidence type="ECO:0000313" key="5">
    <source>
        <dbReference type="EMBL" id="MBC2594006.1"/>
    </source>
</evidence>
<feature type="domain" description="Peptidase M16 C-terminal" evidence="4">
    <location>
        <begin position="188"/>
        <end position="363"/>
    </location>
</feature>
<dbReference type="InterPro" id="IPR011765">
    <property type="entry name" value="Pept_M16_N"/>
</dbReference>
<dbReference type="GO" id="GO:0046872">
    <property type="term" value="F:metal ion binding"/>
    <property type="evidence" value="ECO:0007669"/>
    <property type="project" value="InterPro"/>
</dbReference>
<evidence type="ECO:0000259" key="4">
    <source>
        <dbReference type="Pfam" id="PF05193"/>
    </source>
</evidence>
<feature type="domain" description="Peptidase M16 N-terminal" evidence="3">
    <location>
        <begin position="34"/>
        <end position="178"/>
    </location>
</feature>
<dbReference type="Proteomes" id="UP000546464">
    <property type="component" value="Unassembled WGS sequence"/>
</dbReference>
<evidence type="ECO:0000313" key="6">
    <source>
        <dbReference type="Proteomes" id="UP000546464"/>
    </source>
</evidence>
<feature type="region of interest" description="Disordered" evidence="2">
    <location>
        <begin position="431"/>
        <end position="451"/>
    </location>
</feature>
<comment type="caution">
    <text evidence="5">The sequence shown here is derived from an EMBL/GenBank/DDBJ whole genome shotgun (WGS) entry which is preliminary data.</text>
</comment>
<dbReference type="Pfam" id="PF00675">
    <property type="entry name" value="Peptidase_M16"/>
    <property type="match status" value="1"/>
</dbReference>
<dbReference type="InterPro" id="IPR050361">
    <property type="entry name" value="MPP/UQCRC_Complex"/>
</dbReference>
<dbReference type="AlphaFoldDB" id="A0A842HEC1"/>
<dbReference type="InterPro" id="IPR007863">
    <property type="entry name" value="Peptidase_M16_C"/>
</dbReference>
<feature type="domain" description="Peptidase M16 C-terminal" evidence="4">
    <location>
        <begin position="613"/>
        <end position="788"/>
    </location>
</feature>
<proteinExistence type="inferred from homology"/>
<sequence>MSAPARTISSDQTLLNDLFRDPVHRRTLPNGLTVVSRQDFSAELVSVQLWVKTGSIHEGDWTGAGLSHFLEHMLFKGTPTRGPLDISREVHAIGGGINAYTSFDRTVYYIDAPSEQAEVAFDILADMGLRATIPDAEFTSERDVILREIDMGLDDPDRELFQAFAQTAFRQHPYRFPVIGLRPLFEQVTREGLYGYYKSRYQPGNMVLVVVGALEDAQVDELAEKYFGDALPGLSPCPVVAAESPQLASRTERLSGDYNIVRGMAGYKIPGLADPAAPALDMLASLLGNGKSSLLWQVLREDKRLVQHIDASCWNPGGQGLLWISYLCDPGRREQVESEIRRVMARDVFSAITKENLAKAVRQALVGEVNGRKTMSGQASRLGVAETVLGELDYPRLYFTRLAALTPDDLKAAARRYLNESGLTEVTLEPKATSSAAGKETARTREVPDFSETTLPNGARLLVQADPSFPKVHLRLALLGGPALDPAEAPGAGGVLASLLTRDTERRGAGEIAAEVDRVGGVFSEFIGNNTFGLSVEVLPADFPLAVSLLGDALLSLRPTGESFEIEREGQLSSLLEDEDEILDYGRRRLRRRFYGKHGFANDYLGTREGLEKLTLAQVETLRGQLVRGPNVVLAVSGAVDESAVKAALEPVLSRLSAEPAPVPAALPSDPVETGTFVERLPREQAVVLEAYPDAGVRDEDFRTGEVLDELLSGMSSRLFETVREKAGLAYYVGACRTPGLDGGMFTLYAGTHPGAVSAVLAEYDREIERLRSGGVTEEELSACRTRLKVQKRQGLQAIGARAMQAALNALYGQPINNTREYPARIDAVTAEAVTDFARRYLAPERRLRLTVEPRK</sequence>
<keyword evidence="6" id="KW-1185">Reference proteome</keyword>
<name>A0A842HEC1_9BACT</name>
<dbReference type="Gene3D" id="3.30.830.10">
    <property type="entry name" value="Metalloenzyme, LuxS/M16 peptidase-like"/>
    <property type="match status" value="4"/>
</dbReference>
<evidence type="ECO:0000259" key="3">
    <source>
        <dbReference type="Pfam" id="PF00675"/>
    </source>
</evidence>
<gene>
    <name evidence="5" type="ORF">H5P28_07000</name>
</gene>
<dbReference type="Pfam" id="PF05193">
    <property type="entry name" value="Peptidase_M16_C"/>
    <property type="match status" value="2"/>
</dbReference>
<evidence type="ECO:0000256" key="1">
    <source>
        <dbReference type="ARBA" id="ARBA00007261"/>
    </source>
</evidence>
<reference evidence="5 6" key="1">
    <citation type="submission" date="2020-07" db="EMBL/GenBank/DDBJ databases">
        <authorList>
            <person name="Feng X."/>
        </authorList>
    </citation>
    <scope>NUCLEOTIDE SEQUENCE [LARGE SCALE GENOMIC DNA]</scope>
    <source>
        <strain evidence="5 6">JCM31066</strain>
    </source>
</reference>
<dbReference type="PANTHER" id="PTHR11851:SF49">
    <property type="entry name" value="MITOCHONDRIAL-PROCESSING PEPTIDASE SUBUNIT ALPHA"/>
    <property type="match status" value="1"/>
</dbReference>
<accession>A0A842HEC1</accession>
<dbReference type="PANTHER" id="PTHR11851">
    <property type="entry name" value="METALLOPROTEASE"/>
    <property type="match status" value="1"/>
</dbReference>
<dbReference type="SUPFAM" id="SSF63411">
    <property type="entry name" value="LuxS/MPP-like metallohydrolase"/>
    <property type="match status" value="4"/>
</dbReference>
<comment type="similarity">
    <text evidence="1">Belongs to the peptidase M16 family.</text>
</comment>
<dbReference type="InterPro" id="IPR011249">
    <property type="entry name" value="Metalloenz_LuxS/M16"/>
</dbReference>